<dbReference type="EMBL" id="JACJID010000010">
    <property type="protein sequence ID" value="MBA8932090.1"/>
    <property type="molecule type" value="Genomic_DNA"/>
</dbReference>
<keyword evidence="3" id="KW-0067">ATP-binding</keyword>
<dbReference type="PANTHER" id="PTHR46268:SF27">
    <property type="entry name" value="UNIVERSAL STRESS PROTEIN RV2623"/>
    <property type="match status" value="1"/>
</dbReference>
<gene>
    <name evidence="5" type="ORF">BC739_009349</name>
</gene>
<feature type="domain" description="UspA" evidence="4">
    <location>
        <begin position="1"/>
        <end position="135"/>
    </location>
</feature>
<evidence type="ECO:0000256" key="1">
    <source>
        <dbReference type="ARBA" id="ARBA00008791"/>
    </source>
</evidence>
<evidence type="ECO:0000259" key="4">
    <source>
        <dbReference type="Pfam" id="PF00582"/>
    </source>
</evidence>
<dbReference type="Pfam" id="PF00582">
    <property type="entry name" value="Usp"/>
    <property type="match status" value="2"/>
</dbReference>
<protein>
    <submittedName>
        <fullName evidence="5">Nucleotide-binding universal stress UspA family protein</fullName>
    </submittedName>
</protein>
<name>A0ABR6BZ17_9PSEU</name>
<evidence type="ECO:0000256" key="2">
    <source>
        <dbReference type="ARBA" id="ARBA00022741"/>
    </source>
</evidence>
<keyword evidence="2" id="KW-0547">Nucleotide-binding</keyword>
<comment type="similarity">
    <text evidence="1">Belongs to the universal stress protein A family.</text>
</comment>
<feature type="domain" description="UspA" evidence="4">
    <location>
        <begin position="148"/>
        <end position="285"/>
    </location>
</feature>
<reference evidence="5 6" key="1">
    <citation type="submission" date="2020-08" db="EMBL/GenBank/DDBJ databases">
        <title>Genomic Encyclopedia of Archaeal and Bacterial Type Strains, Phase II (KMG-II): from individual species to whole genera.</title>
        <authorList>
            <person name="Goeker M."/>
        </authorList>
    </citation>
    <scope>NUCLEOTIDE SEQUENCE [LARGE SCALE GENOMIC DNA]</scope>
    <source>
        <strain evidence="5 6">DSM 43850</strain>
    </source>
</reference>
<accession>A0ABR6BZ17</accession>
<dbReference type="Proteomes" id="UP000517916">
    <property type="component" value="Unassembled WGS sequence"/>
</dbReference>
<dbReference type="Gene3D" id="3.40.50.620">
    <property type="entry name" value="HUPs"/>
    <property type="match status" value="2"/>
</dbReference>
<dbReference type="InterPro" id="IPR006015">
    <property type="entry name" value="Universal_stress_UspA"/>
</dbReference>
<evidence type="ECO:0000256" key="3">
    <source>
        <dbReference type="ARBA" id="ARBA00022840"/>
    </source>
</evidence>
<dbReference type="RefSeq" id="WP_025357062.1">
    <property type="nucleotide sequence ID" value="NZ_BAAABQ010000072.1"/>
</dbReference>
<organism evidence="5 6">
    <name type="scientific">Kutzneria viridogrisea</name>
    <dbReference type="NCBI Taxonomy" id="47990"/>
    <lineage>
        <taxon>Bacteria</taxon>
        <taxon>Bacillati</taxon>
        <taxon>Actinomycetota</taxon>
        <taxon>Actinomycetes</taxon>
        <taxon>Pseudonocardiales</taxon>
        <taxon>Pseudonocardiaceae</taxon>
        <taxon>Kutzneria</taxon>
    </lineage>
</organism>
<dbReference type="PRINTS" id="PR01438">
    <property type="entry name" value="UNVRSLSTRESS"/>
</dbReference>
<dbReference type="PANTHER" id="PTHR46268">
    <property type="entry name" value="STRESS RESPONSE PROTEIN NHAX"/>
    <property type="match status" value="1"/>
</dbReference>
<sequence length="290" mass="30449">MSTTILVGVDGSAHALHAVRWAAREATTRGLGLKVVHAYAVPAMQLSTVAHAQIVAEARKCLVEAVDVVRGEHPGLAVSVDLKAKAPVRALVEESAAARMVVLGSRGLGGFTGLLVGSTSVGVAATARCPLVLVRGATADTPPPGRGPVVVGVDGSPASEAALEFAYETAALHDAELVAVHTWSDLMLAWGESIPLPESDWFAQQAHEHRVLAERLAGWAQKYPDVVVHRVVHQDRPVRRLLAESANARLLVVGARGRGGFTGMLVGSTSQALLHHTRCPLAVVRPETVH</sequence>
<dbReference type="InterPro" id="IPR006016">
    <property type="entry name" value="UspA"/>
</dbReference>
<keyword evidence="6" id="KW-1185">Reference proteome</keyword>
<dbReference type="InterPro" id="IPR014729">
    <property type="entry name" value="Rossmann-like_a/b/a_fold"/>
</dbReference>
<comment type="caution">
    <text evidence="5">The sequence shown here is derived from an EMBL/GenBank/DDBJ whole genome shotgun (WGS) entry which is preliminary data.</text>
</comment>
<evidence type="ECO:0000313" key="5">
    <source>
        <dbReference type="EMBL" id="MBA8932090.1"/>
    </source>
</evidence>
<evidence type="ECO:0000313" key="6">
    <source>
        <dbReference type="Proteomes" id="UP000517916"/>
    </source>
</evidence>
<dbReference type="SUPFAM" id="SSF52402">
    <property type="entry name" value="Adenine nucleotide alpha hydrolases-like"/>
    <property type="match status" value="2"/>
</dbReference>
<proteinExistence type="inferred from homology"/>